<evidence type="ECO:0000256" key="4">
    <source>
        <dbReference type="ARBA" id="ARBA00022692"/>
    </source>
</evidence>
<feature type="transmembrane region" description="Helical" evidence="7">
    <location>
        <begin position="76"/>
        <end position="96"/>
    </location>
</feature>
<organism evidence="8 9">
    <name type="scientific">Vulcanibacillus modesticaldus</name>
    <dbReference type="NCBI Taxonomy" id="337097"/>
    <lineage>
        <taxon>Bacteria</taxon>
        <taxon>Bacillati</taxon>
        <taxon>Bacillota</taxon>
        <taxon>Bacilli</taxon>
        <taxon>Bacillales</taxon>
        <taxon>Bacillaceae</taxon>
        <taxon>Vulcanibacillus</taxon>
    </lineage>
</organism>
<keyword evidence="5 7" id="KW-1133">Transmembrane helix</keyword>
<dbReference type="GO" id="GO:0005886">
    <property type="term" value="C:plasma membrane"/>
    <property type="evidence" value="ECO:0007669"/>
    <property type="project" value="UniProtKB-SubCell"/>
</dbReference>
<comment type="caution">
    <text evidence="8">The sequence shown here is derived from an EMBL/GenBank/DDBJ whole genome shotgun (WGS) entry which is preliminary data.</text>
</comment>
<comment type="subcellular location">
    <subcellularLocation>
        <location evidence="1">Cell membrane</location>
        <topology evidence="1">Multi-pass membrane protein</topology>
    </subcellularLocation>
</comment>
<evidence type="ECO:0000256" key="6">
    <source>
        <dbReference type="ARBA" id="ARBA00023136"/>
    </source>
</evidence>
<evidence type="ECO:0000256" key="5">
    <source>
        <dbReference type="ARBA" id="ARBA00022989"/>
    </source>
</evidence>
<evidence type="ECO:0000256" key="3">
    <source>
        <dbReference type="ARBA" id="ARBA00022475"/>
    </source>
</evidence>
<keyword evidence="3" id="KW-1003">Cell membrane</keyword>
<gene>
    <name evidence="8" type="ORF">BHF71_01615</name>
</gene>
<accession>A0A1D2YUN9</accession>
<evidence type="ECO:0000256" key="1">
    <source>
        <dbReference type="ARBA" id="ARBA00004651"/>
    </source>
</evidence>
<dbReference type="InterPro" id="IPR007140">
    <property type="entry name" value="DUF350"/>
</dbReference>
<keyword evidence="4 7" id="KW-0812">Transmembrane</keyword>
<evidence type="ECO:0000313" key="8">
    <source>
        <dbReference type="EMBL" id="OEF99424.1"/>
    </source>
</evidence>
<name>A0A1D2YUN9_9BACI</name>
<comment type="similarity">
    <text evidence="2">Belongs to the UPF0719 family.</text>
</comment>
<feature type="transmembrane region" description="Helical" evidence="7">
    <location>
        <begin position="116"/>
        <end position="135"/>
    </location>
</feature>
<dbReference type="EMBL" id="MIJF01000024">
    <property type="protein sequence ID" value="OEF99424.1"/>
    <property type="molecule type" value="Genomic_DNA"/>
</dbReference>
<keyword evidence="6 7" id="KW-0472">Membrane</keyword>
<evidence type="ECO:0008006" key="10">
    <source>
        <dbReference type="Google" id="ProtNLM"/>
    </source>
</evidence>
<dbReference type="PANTHER" id="PTHR40043">
    <property type="entry name" value="UPF0719 INNER MEMBRANE PROTEIN YJFL"/>
    <property type="match status" value="1"/>
</dbReference>
<keyword evidence="9" id="KW-1185">Reference proteome</keyword>
<feature type="transmembrane region" description="Helical" evidence="7">
    <location>
        <begin position="46"/>
        <end position="70"/>
    </location>
</feature>
<dbReference type="STRING" id="337097.BHF71_01615"/>
<evidence type="ECO:0000313" key="9">
    <source>
        <dbReference type="Proteomes" id="UP000243739"/>
    </source>
</evidence>
<sequence>MEVSIWDNIYVLTGAYFVLAVLSIVIFLAIFEVVTKYNDWQEIKNGNISVALATGGKIVAVAIILAFSIYHNDSLWSAFIWGAFGFGLQLIAYYLFEFFTPQFKVDEEIEKDNRAVGLLSFLISIGIALVVGASIT</sequence>
<protein>
    <recommendedName>
        <fullName evidence="10">DUF350 domain-containing protein</fullName>
    </recommendedName>
</protein>
<dbReference type="PANTHER" id="PTHR40043:SF1">
    <property type="entry name" value="UPF0719 INNER MEMBRANE PROTEIN YJFL"/>
    <property type="match status" value="1"/>
</dbReference>
<reference evidence="8 9" key="1">
    <citation type="submission" date="2016-09" db="EMBL/GenBank/DDBJ databases">
        <title>Draft genome sequence for the type strain of Vulcanibacillus modesticaldus BR, a strictly anaerobic, moderately thermophilic, and nitrate-reducing bacterium from deep sea-hydrothermal vents of the Mid-Atlantic Ridge.</title>
        <authorList>
            <person name="Abin C.A."/>
            <person name="Hollibaugh J.T."/>
        </authorList>
    </citation>
    <scope>NUCLEOTIDE SEQUENCE [LARGE SCALE GENOMIC DNA]</scope>
    <source>
        <strain evidence="8 9">BR</strain>
    </source>
</reference>
<evidence type="ECO:0000256" key="7">
    <source>
        <dbReference type="SAM" id="Phobius"/>
    </source>
</evidence>
<dbReference type="Pfam" id="PF03994">
    <property type="entry name" value="DUF350"/>
    <property type="match status" value="1"/>
</dbReference>
<feature type="transmembrane region" description="Helical" evidence="7">
    <location>
        <begin position="15"/>
        <end position="34"/>
    </location>
</feature>
<proteinExistence type="inferred from homology"/>
<dbReference type="AlphaFoldDB" id="A0A1D2YUN9"/>
<dbReference type="Proteomes" id="UP000243739">
    <property type="component" value="Unassembled WGS sequence"/>
</dbReference>
<evidence type="ECO:0000256" key="2">
    <source>
        <dbReference type="ARBA" id="ARBA00005779"/>
    </source>
</evidence>